<keyword evidence="4" id="KW-0677">Repeat</keyword>
<feature type="domain" description="ABC transporter" evidence="12">
    <location>
        <begin position="1315"/>
        <end position="1560"/>
    </location>
</feature>
<feature type="transmembrane region" description="Helical" evidence="11">
    <location>
        <begin position="103"/>
        <end position="124"/>
    </location>
</feature>
<keyword evidence="6" id="KW-0067">ATP-binding</keyword>
<dbReference type="PANTHER" id="PTHR24223:SF353">
    <property type="entry name" value="ABC TRANSPORTER ATP-BINDING PROTEIN_PERMEASE VMR1-RELATED"/>
    <property type="match status" value="1"/>
</dbReference>
<feature type="transmembrane region" description="Helical" evidence="11">
    <location>
        <begin position="307"/>
        <end position="328"/>
    </location>
</feature>
<evidence type="ECO:0000256" key="3">
    <source>
        <dbReference type="ARBA" id="ARBA00022692"/>
    </source>
</evidence>
<evidence type="ECO:0000256" key="6">
    <source>
        <dbReference type="ARBA" id="ARBA00022840"/>
    </source>
</evidence>
<keyword evidence="9" id="KW-0325">Glycoprotein</keyword>
<evidence type="ECO:0000313" key="14">
    <source>
        <dbReference type="EMBL" id="KAF5310821.1"/>
    </source>
</evidence>
<dbReference type="FunFam" id="1.20.1560.10:FF:000013">
    <property type="entry name" value="ABC transporter C family member 2"/>
    <property type="match status" value="1"/>
</dbReference>
<keyword evidence="7 11" id="KW-1133">Transmembrane helix</keyword>
<dbReference type="CDD" id="cd18604">
    <property type="entry name" value="ABC_6TM_VMR1_D2_like"/>
    <property type="match status" value="1"/>
</dbReference>
<dbReference type="Pfam" id="PF00664">
    <property type="entry name" value="ABC_membrane"/>
    <property type="match status" value="2"/>
</dbReference>
<evidence type="ECO:0008006" key="16">
    <source>
        <dbReference type="Google" id="ProtNLM"/>
    </source>
</evidence>
<feature type="domain" description="ABC transmembrane type-1" evidence="13">
    <location>
        <begin position="311"/>
        <end position="626"/>
    </location>
</feature>
<evidence type="ECO:0000256" key="11">
    <source>
        <dbReference type="SAM" id="Phobius"/>
    </source>
</evidence>
<dbReference type="GO" id="GO:0005524">
    <property type="term" value="F:ATP binding"/>
    <property type="evidence" value="ECO:0007669"/>
    <property type="project" value="UniProtKB-KW"/>
</dbReference>
<dbReference type="PROSITE" id="PS00211">
    <property type="entry name" value="ABC_TRANSPORTER_1"/>
    <property type="match status" value="1"/>
</dbReference>
<dbReference type="PROSITE" id="PS50893">
    <property type="entry name" value="ABC_TRANSPORTER_2"/>
    <property type="match status" value="2"/>
</dbReference>
<feature type="transmembrane region" description="Helical" evidence="11">
    <location>
        <begin position="1227"/>
        <end position="1248"/>
    </location>
</feature>
<dbReference type="CDD" id="cd03250">
    <property type="entry name" value="ABCC_MRP_domain1"/>
    <property type="match status" value="1"/>
</dbReference>
<keyword evidence="2" id="KW-0813">Transport</keyword>
<protein>
    <recommendedName>
        <fullName evidence="16">Multidrug resistance-associated ABC transporter</fullName>
    </recommendedName>
</protein>
<dbReference type="CDD" id="cd03244">
    <property type="entry name" value="ABCC_MRP_domain2"/>
    <property type="match status" value="1"/>
</dbReference>
<dbReference type="PANTHER" id="PTHR24223">
    <property type="entry name" value="ATP-BINDING CASSETTE SUB-FAMILY C"/>
    <property type="match status" value="1"/>
</dbReference>
<feature type="transmembrane region" description="Helical" evidence="11">
    <location>
        <begin position="997"/>
        <end position="1015"/>
    </location>
</feature>
<dbReference type="OrthoDB" id="6500128at2759"/>
<dbReference type="InterPro" id="IPR027417">
    <property type="entry name" value="P-loop_NTPase"/>
</dbReference>
<feature type="domain" description="ABC transporter" evidence="12">
    <location>
        <begin position="673"/>
        <end position="918"/>
    </location>
</feature>
<feature type="transmembrane region" description="Helical" evidence="11">
    <location>
        <begin position="1118"/>
        <end position="1146"/>
    </location>
</feature>
<feature type="transmembrane region" description="Helical" evidence="11">
    <location>
        <begin position="476"/>
        <end position="498"/>
    </location>
</feature>
<gene>
    <name evidence="14" type="ORF">D9619_007819</name>
</gene>
<dbReference type="InterPro" id="IPR003439">
    <property type="entry name" value="ABC_transporter-like_ATP-bd"/>
</dbReference>
<dbReference type="Gene3D" id="1.20.1560.10">
    <property type="entry name" value="ABC transporter type 1, transmembrane domain"/>
    <property type="match status" value="2"/>
</dbReference>
<dbReference type="FunFam" id="3.40.50.300:FF:000825">
    <property type="entry name" value="ABC bile acid transporter"/>
    <property type="match status" value="1"/>
</dbReference>
<organism evidence="14 15">
    <name type="scientific">Psilocybe cf. subviscida</name>
    <dbReference type="NCBI Taxonomy" id="2480587"/>
    <lineage>
        <taxon>Eukaryota</taxon>
        <taxon>Fungi</taxon>
        <taxon>Dikarya</taxon>
        <taxon>Basidiomycota</taxon>
        <taxon>Agaricomycotina</taxon>
        <taxon>Agaricomycetes</taxon>
        <taxon>Agaricomycetidae</taxon>
        <taxon>Agaricales</taxon>
        <taxon>Agaricineae</taxon>
        <taxon>Strophariaceae</taxon>
        <taxon>Psilocybe</taxon>
    </lineage>
</organism>
<name>A0A8H5ATW6_9AGAR</name>
<keyword evidence="3 11" id="KW-0812">Transmembrane</keyword>
<dbReference type="InterPro" id="IPR017871">
    <property type="entry name" value="ABC_transporter-like_CS"/>
</dbReference>
<dbReference type="FunFam" id="3.40.50.300:FF:001354">
    <property type="entry name" value="ATP-binding cassette (ABC) transporter, putative"/>
    <property type="match status" value="1"/>
</dbReference>
<feature type="transmembrane region" description="Helical" evidence="11">
    <location>
        <begin position="136"/>
        <end position="156"/>
    </location>
</feature>
<keyword evidence="5" id="KW-0547">Nucleotide-binding</keyword>
<feature type="transmembrane region" description="Helical" evidence="11">
    <location>
        <begin position="1254"/>
        <end position="1271"/>
    </location>
</feature>
<dbReference type="InterPro" id="IPR036640">
    <property type="entry name" value="ABC1_TM_sf"/>
</dbReference>
<evidence type="ECO:0000256" key="7">
    <source>
        <dbReference type="ARBA" id="ARBA00022989"/>
    </source>
</evidence>
<evidence type="ECO:0000256" key="1">
    <source>
        <dbReference type="ARBA" id="ARBA00004141"/>
    </source>
</evidence>
<feature type="transmembrane region" description="Helical" evidence="11">
    <location>
        <begin position="171"/>
        <end position="192"/>
    </location>
</feature>
<dbReference type="Pfam" id="PF00005">
    <property type="entry name" value="ABC_tran"/>
    <property type="match status" value="2"/>
</dbReference>
<reference evidence="14 15" key="1">
    <citation type="journal article" date="2020" name="ISME J.">
        <title>Uncovering the hidden diversity of litter-decomposition mechanisms in mushroom-forming fungi.</title>
        <authorList>
            <person name="Floudas D."/>
            <person name="Bentzer J."/>
            <person name="Ahren D."/>
            <person name="Johansson T."/>
            <person name="Persson P."/>
            <person name="Tunlid A."/>
        </authorList>
    </citation>
    <scope>NUCLEOTIDE SEQUENCE [LARGE SCALE GENOMIC DNA]</scope>
    <source>
        <strain evidence="14 15">CBS 101986</strain>
    </source>
</reference>
<dbReference type="InterPro" id="IPR003593">
    <property type="entry name" value="AAA+_ATPase"/>
</dbReference>
<feature type="transmembrane region" description="Helical" evidence="11">
    <location>
        <begin position="1036"/>
        <end position="1059"/>
    </location>
</feature>
<dbReference type="PROSITE" id="PS50929">
    <property type="entry name" value="ABC_TM1F"/>
    <property type="match status" value="2"/>
</dbReference>
<evidence type="ECO:0000256" key="5">
    <source>
        <dbReference type="ARBA" id="ARBA00022741"/>
    </source>
</evidence>
<comment type="caution">
    <text evidence="14">The sequence shown here is derived from an EMBL/GenBank/DDBJ whole genome shotgun (WGS) entry which is preliminary data.</text>
</comment>
<proteinExistence type="predicted"/>
<dbReference type="GO" id="GO:0000329">
    <property type="term" value="C:fungal-type vacuole membrane"/>
    <property type="evidence" value="ECO:0007669"/>
    <property type="project" value="TreeGrafter"/>
</dbReference>
<keyword evidence="15" id="KW-1185">Reference proteome</keyword>
<dbReference type="EMBL" id="JAACJJ010000057">
    <property type="protein sequence ID" value="KAF5310821.1"/>
    <property type="molecule type" value="Genomic_DNA"/>
</dbReference>
<evidence type="ECO:0000256" key="4">
    <source>
        <dbReference type="ARBA" id="ARBA00022737"/>
    </source>
</evidence>
<evidence type="ECO:0000259" key="13">
    <source>
        <dbReference type="PROSITE" id="PS50929"/>
    </source>
</evidence>
<feature type="compositionally biased region" description="Polar residues" evidence="10">
    <location>
        <begin position="402"/>
        <end position="411"/>
    </location>
</feature>
<feature type="compositionally biased region" description="Low complexity" evidence="10">
    <location>
        <begin position="413"/>
        <end position="426"/>
    </location>
</feature>
<feature type="domain" description="ABC transmembrane type-1" evidence="13">
    <location>
        <begin position="1000"/>
        <end position="1279"/>
    </location>
</feature>
<evidence type="ECO:0000256" key="9">
    <source>
        <dbReference type="ARBA" id="ARBA00023180"/>
    </source>
</evidence>
<keyword evidence="8 11" id="KW-0472">Membrane</keyword>
<feature type="transmembrane region" description="Helical" evidence="11">
    <location>
        <begin position="6"/>
        <end position="25"/>
    </location>
</feature>
<dbReference type="SUPFAM" id="SSF52540">
    <property type="entry name" value="P-loop containing nucleoside triphosphate hydrolases"/>
    <property type="match status" value="2"/>
</dbReference>
<feature type="transmembrane region" description="Helical" evidence="11">
    <location>
        <begin position="348"/>
        <end position="372"/>
    </location>
</feature>
<feature type="transmembrane region" description="Helical" evidence="11">
    <location>
        <begin position="75"/>
        <end position="97"/>
    </location>
</feature>
<dbReference type="GO" id="GO:0140359">
    <property type="term" value="F:ABC-type transporter activity"/>
    <property type="evidence" value="ECO:0007669"/>
    <property type="project" value="InterPro"/>
</dbReference>
<feature type="region of interest" description="Disordered" evidence="10">
    <location>
        <begin position="402"/>
        <end position="432"/>
    </location>
</feature>
<evidence type="ECO:0000313" key="15">
    <source>
        <dbReference type="Proteomes" id="UP000567179"/>
    </source>
</evidence>
<accession>A0A8H5ATW6</accession>
<comment type="subcellular location">
    <subcellularLocation>
        <location evidence="1">Membrane</location>
        <topology evidence="1">Multi-pass membrane protein</topology>
    </subcellularLocation>
</comment>
<dbReference type="InterPro" id="IPR011527">
    <property type="entry name" value="ABC1_TM_dom"/>
</dbReference>
<evidence type="ECO:0000256" key="10">
    <source>
        <dbReference type="SAM" id="MobiDB-lite"/>
    </source>
</evidence>
<dbReference type="Proteomes" id="UP000567179">
    <property type="component" value="Unassembled WGS sequence"/>
</dbReference>
<sequence length="1576" mass="173776">MPLYQLPIAAVLAGSAVTSFTAFLATQPTEGKIKLTEGDDEQHDAFDVTKPEDIIDGYPIDEQGFWSRMRRRKAIITLLLAFALSIAALSLGWSIANDNRSDIAVYSLHVAFALYVSLVSARSVGQNVADPHSDSIIHLTVLLTIAFVLLGATTILPETPSIVSTSSQLKGLWYALVGLYTVTCVIACTTPLGPPLHYPASDIYSEKTVEAITNTDEANVCGVIDASPWDTLLFSYTTKVVWLGNIAESLDIGDLPIVPTSIRATYNYARMRGAMRNISLRIFSWTPKPGNGWNLAYRLLRVNQQAFFAEFLLAASSAVLFYSPPLFLQKLVAFLEADPTRENKGWGWVYVIGLFSTHVIVFLITGQLWSLATTTIQVRLRIQLNTILYAKTLVRKDVASNAPQVPSTTGTLEGEPGPQPSAAPESEAAKDGEDDFSSKAQIMTLMTTDVDRVSDFAWHIFSLVDAPIEIVIGSIFLYKLLGVSCFFGLAVTCLFVPMNHFAGKVVIGAQENLMKARDERVALMNEILGGIRMIKFMAWERSFEKRVLTIREKELKYQKLNYTIETLWNAIWNGSPILVTLVSFWHFAVYRGEALTPSIAFTSILVFSEMKFALSALPETFINMLQSFVSMRRIEKYLYTPEVNAVPPLEQQSKTVAFQSCTATWPQDRALSSRAPSAAPTPKNKFVLVDLSLKFPNGELSLICGKLGSGKTLLLLTLLGEADILTGQVLCPRSPPDSLASFSTAKVTKEDWIVDGVCAYVPQAAWLRNASIKDNILFNLPYDEDRYLKTLEVCALLSDLQILEDGDESEIGERGVNLSGGQKARVSLARAVYSRASILLLDDVLSAVDAHTAHHLYHECLKGELMKGRTVILVSHHVQLCAPGAAYVVALDNGRVQFEGNKDDFYASGAIASLVQSAQTETKDDDKEDKELLEAAEERILAEQPQSETSSTVASTPAAVKLEKKPARKLIEEEKRAVGRISRDIWETYIWACGSGWYWLLFIGILVVASASPVVENGWLRYWSNAALNGGDKSPTFYITLYAIITTLGLVIGTIRWFVLYTGSINASTVLYERLLESILFADIRFHDTVSRGRVLNRFGKDFEGIDSSLSDNFGKSIIYGLSAATTIITVSVVGGPVFIIAALLLGSIYWNVAKIYGQTSRDMRRLDSVTRSPLYSIYGETISGVTILRAFGASSKFLRDMLRCVDTNSNPYYWMWGVNRWLSVRFNLLSAGIVGAIALVCLITPSITASTAGFALAFASTITGDLLFMVRRFVGLEQSMVALERVKEYTDLKREPPEIIEPRPSAAWPSHGGIKCEDLVIRYAPELPDVLHHLNFAVIPGEKVGILGRTGSGKSTLALSFFRFVEATEGRILVDDVDISQIGLTDLRSRLTIIPQDPTILSGTLRSTLDVFQEYEDAEIYEALRRVHLIPSEDTPAEDSATVNANVFRDLDSKVSEGGDNFSTGEKQLLCMARAILKRSKVLVMDEATASVDYATDELIGNTIRQEFAESTILTIAHRLRTVIDYDRVMLLEQGKIVEFDRPAVLLTNPASKFFALCKATGKEEFAVLKKMAGV</sequence>
<evidence type="ECO:0000259" key="12">
    <source>
        <dbReference type="PROSITE" id="PS50893"/>
    </source>
</evidence>
<evidence type="ECO:0000256" key="2">
    <source>
        <dbReference type="ARBA" id="ARBA00022448"/>
    </source>
</evidence>
<dbReference type="Gene3D" id="3.40.50.300">
    <property type="entry name" value="P-loop containing nucleotide triphosphate hydrolases"/>
    <property type="match status" value="2"/>
</dbReference>
<evidence type="ECO:0000256" key="8">
    <source>
        <dbReference type="ARBA" id="ARBA00023136"/>
    </source>
</evidence>
<dbReference type="CDD" id="cd18596">
    <property type="entry name" value="ABC_6TM_VMR1_D1_like"/>
    <property type="match status" value="1"/>
</dbReference>
<dbReference type="GO" id="GO:0016887">
    <property type="term" value="F:ATP hydrolysis activity"/>
    <property type="evidence" value="ECO:0007669"/>
    <property type="project" value="InterPro"/>
</dbReference>
<dbReference type="SUPFAM" id="SSF90123">
    <property type="entry name" value="ABC transporter transmembrane region"/>
    <property type="match status" value="2"/>
</dbReference>
<dbReference type="SMART" id="SM00382">
    <property type="entry name" value="AAA"/>
    <property type="match status" value="2"/>
</dbReference>
<dbReference type="InterPro" id="IPR050173">
    <property type="entry name" value="ABC_transporter_C-like"/>
</dbReference>